<proteinExistence type="predicted"/>
<dbReference type="Proteomes" id="UP000324222">
    <property type="component" value="Unassembled WGS sequence"/>
</dbReference>
<comment type="caution">
    <text evidence="1">The sequence shown here is derived from an EMBL/GenBank/DDBJ whole genome shotgun (WGS) entry which is preliminary data.</text>
</comment>
<name>A0A5B7FMA0_PORTR</name>
<accession>A0A5B7FMA0</accession>
<reference evidence="1 2" key="1">
    <citation type="submission" date="2019-05" db="EMBL/GenBank/DDBJ databases">
        <title>Another draft genome of Portunus trituberculatus and its Hox gene families provides insights of decapod evolution.</title>
        <authorList>
            <person name="Jeong J.-H."/>
            <person name="Song I."/>
            <person name="Kim S."/>
            <person name="Choi T."/>
            <person name="Kim D."/>
            <person name="Ryu S."/>
            <person name="Kim W."/>
        </authorList>
    </citation>
    <scope>NUCLEOTIDE SEQUENCE [LARGE SCALE GENOMIC DNA]</scope>
    <source>
        <tissue evidence="1">Muscle</tissue>
    </source>
</reference>
<sequence>MEDLIGHLKAVRVTLTVEDGVKALGVGEPLATIPIRLCWGVRLCKPLGDKAPEELAYPYDGCGGNFARSLCPERDKRIPSPYF</sequence>
<keyword evidence="2" id="KW-1185">Reference proteome</keyword>
<dbReference type="AlphaFoldDB" id="A0A5B7FMA0"/>
<evidence type="ECO:0000313" key="2">
    <source>
        <dbReference type="Proteomes" id="UP000324222"/>
    </source>
</evidence>
<protein>
    <submittedName>
        <fullName evidence="1">Uncharacterized protein</fullName>
    </submittedName>
</protein>
<organism evidence="1 2">
    <name type="scientific">Portunus trituberculatus</name>
    <name type="common">Swimming crab</name>
    <name type="synonym">Neptunus trituberculatus</name>
    <dbReference type="NCBI Taxonomy" id="210409"/>
    <lineage>
        <taxon>Eukaryota</taxon>
        <taxon>Metazoa</taxon>
        <taxon>Ecdysozoa</taxon>
        <taxon>Arthropoda</taxon>
        <taxon>Crustacea</taxon>
        <taxon>Multicrustacea</taxon>
        <taxon>Malacostraca</taxon>
        <taxon>Eumalacostraca</taxon>
        <taxon>Eucarida</taxon>
        <taxon>Decapoda</taxon>
        <taxon>Pleocyemata</taxon>
        <taxon>Brachyura</taxon>
        <taxon>Eubrachyura</taxon>
        <taxon>Portunoidea</taxon>
        <taxon>Portunidae</taxon>
        <taxon>Portuninae</taxon>
        <taxon>Portunus</taxon>
    </lineage>
</organism>
<dbReference type="EMBL" id="VSRR010008363">
    <property type="protein sequence ID" value="MPC48591.1"/>
    <property type="molecule type" value="Genomic_DNA"/>
</dbReference>
<evidence type="ECO:0000313" key="1">
    <source>
        <dbReference type="EMBL" id="MPC48591.1"/>
    </source>
</evidence>
<gene>
    <name evidence="1" type="ORF">E2C01_042367</name>
</gene>